<dbReference type="EMBL" id="AOJF01000057">
    <property type="protein sequence ID" value="EMA57612.1"/>
    <property type="molecule type" value="Genomic_DNA"/>
</dbReference>
<dbReference type="Proteomes" id="UP000011581">
    <property type="component" value="Unassembled WGS sequence"/>
</dbReference>
<dbReference type="InterPro" id="IPR027417">
    <property type="entry name" value="P-loop_NTPase"/>
</dbReference>
<reference evidence="5 6" key="1">
    <citation type="journal article" date="2014" name="PLoS Genet.">
        <title>Phylogenetically driven sequencing of extremely halophilic archaea reveals strategies for static and dynamic osmo-response.</title>
        <authorList>
            <person name="Becker E.A."/>
            <person name="Seitzer P.M."/>
            <person name="Tritt A."/>
            <person name="Larsen D."/>
            <person name="Krusor M."/>
            <person name="Yao A.I."/>
            <person name="Wu D."/>
            <person name="Madern D."/>
            <person name="Eisen J.A."/>
            <person name="Darling A.E."/>
            <person name="Facciotti M.T."/>
        </authorList>
    </citation>
    <scope>NUCLEOTIDE SEQUENCE [LARGE SCALE GENOMIC DNA]</scope>
    <source>
        <strain evidence="5 6">JCM 13561</strain>
    </source>
</reference>
<dbReference type="PATRIC" id="fig|1227483.3.peg.2999"/>
<keyword evidence="1" id="KW-0547">Nucleotide-binding</keyword>
<evidence type="ECO:0000256" key="3">
    <source>
        <dbReference type="SAM" id="MobiDB-lite"/>
    </source>
</evidence>
<evidence type="ECO:0000256" key="1">
    <source>
        <dbReference type="ARBA" id="ARBA00022741"/>
    </source>
</evidence>
<dbReference type="Pfam" id="PF06745">
    <property type="entry name" value="ATPase"/>
    <property type="match status" value="1"/>
</dbReference>
<gene>
    <name evidence="5" type="ORF">C470_15138</name>
</gene>
<dbReference type="AlphaFoldDB" id="M0NI26"/>
<dbReference type="InterPro" id="IPR014774">
    <property type="entry name" value="KaiC-like_dom"/>
</dbReference>
<feature type="compositionally biased region" description="Gly residues" evidence="3">
    <location>
        <begin position="185"/>
        <end position="220"/>
    </location>
</feature>
<name>M0NI26_9EURY</name>
<evidence type="ECO:0000313" key="5">
    <source>
        <dbReference type="EMBL" id="EMA57612.1"/>
    </source>
</evidence>
<protein>
    <submittedName>
        <fullName evidence="5">Circadian clock protein, KaiC</fullName>
    </submittedName>
</protein>
<dbReference type="SUPFAM" id="SSF52540">
    <property type="entry name" value="P-loop containing nucleoside triphosphate hydrolases"/>
    <property type="match status" value="1"/>
</dbReference>
<dbReference type="PANTHER" id="PTHR43637:SF1">
    <property type="entry name" value="UPF0273 PROTEIN TM_0370"/>
    <property type="match status" value="1"/>
</dbReference>
<dbReference type="GO" id="GO:0005524">
    <property type="term" value="F:ATP binding"/>
    <property type="evidence" value="ECO:0007669"/>
    <property type="project" value="UniProtKB-KW"/>
</dbReference>
<feature type="region of interest" description="Disordered" evidence="3">
    <location>
        <begin position="1"/>
        <end position="249"/>
    </location>
</feature>
<proteinExistence type="predicted"/>
<dbReference type="RefSeq" id="WP_008368311.1">
    <property type="nucleotide sequence ID" value="NZ_AOJF01000057.1"/>
</dbReference>
<feature type="domain" description="KaiC-like" evidence="4">
    <location>
        <begin position="258"/>
        <end position="479"/>
    </location>
</feature>
<sequence length="483" mass="49426">MSEEDDWFERALRETDEESDDPPVDGAESGSDGTEAGADDAEDAEAGADDADDPEAGADDRAGETEAASDDAEFADPFGGAADETGAEAGDGNPFAGDVGEGGESGGGESGGGESGGGESGTDDAASGGVPADAFGDVDAGSGFDSFGEDDPFGGGGGEEADAGTDADGGGGATDPFGADDPFGGSRGGGGSDGQSSGGGGGAAGGGDDPFGGYRGSTGGGDDDFGFGEFGDDADAGGTTDFDVDPDEFESGIERTDIGIEGLDDMILGGVPSRSLLSVIGGAGTGKTTFALQFLNYALESGEKGIYITLEQTRESILDTATEKGWSFREHAAEDRLAVVAIDPIEMANSLSSIRNDLVRLIAEFDADRLVLDSVSLLEMMYDHPAKRRSEVFGFTRSLKESGVTTLLTSEASEETPYASRHGIVEYLTDAVFVLQYVRGSDFRETRLAVEIQKIRDANHSRETKPYDITDTGISVYDQANIF</sequence>
<evidence type="ECO:0000256" key="2">
    <source>
        <dbReference type="ARBA" id="ARBA00022840"/>
    </source>
</evidence>
<accession>M0NI26</accession>
<evidence type="ECO:0000313" key="6">
    <source>
        <dbReference type="Proteomes" id="UP000011581"/>
    </source>
</evidence>
<feature type="compositionally biased region" description="Acidic residues" evidence="3">
    <location>
        <begin position="221"/>
        <end position="235"/>
    </location>
</feature>
<feature type="compositionally biased region" description="Low complexity" evidence="3">
    <location>
        <begin position="174"/>
        <end position="184"/>
    </location>
</feature>
<comment type="caution">
    <text evidence="5">The sequence shown here is derived from an EMBL/GenBank/DDBJ whole genome shotgun (WGS) entry which is preliminary data.</text>
</comment>
<feature type="compositionally biased region" description="Acidic residues" evidence="3">
    <location>
        <begin position="37"/>
        <end position="57"/>
    </location>
</feature>
<keyword evidence="2" id="KW-0067">ATP-binding</keyword>
<dbReference type="InterPro" id="IPR022420">
    <property type="entry name" value="Circ_KaiC_arc"/>
</dbReference>
<feature type="compositionally biased region" description="Low complexity" evidence="3">
    <location>
        <begin position="79"/>
        <end position="98"/>
    </location>
</feature>
<feature type="compositionally biased region" description="Gly residues" evidence="3">
    <location>
        <begin position="99"/>
        <end position="120"/>
    </location>
</feature>
<organism evidence="5 6">
    <name type="scientific">Halorubrum distributum JCM 13561</name>
    <dbReference type="NCBI Taxonomy" id="1227483"/>
    <lineage>
        <taxon>Archaea</taxon>
        <taxon>Methanobacteriati</taxon>
        <taxon>Methanobacteriota</taxon>
        <taxon>Stenosarchaea group</taxon>
        <taxon>Halobacteria</taxon>
        <taxon>Halobacteriales</taxon>
        <taxon>Haloferacaceae</taxon>
        <taxon>Halorubrum</taxon>
        <taxon>Halorubrum distributum group</taxon>
    </lineage>
</organism>
<evidence type="ECO:0000259" key="4">
    <source>
        <dbReference type="Pfam" id="PF06745"/>
    </source>
</evidence>
<dbReference type="NCBIfam" id="TIGR03880">
    <property type="entry name" value="KaiC_arch_3"/>
    <property type="match status" value="1"/>
</dbReference>
<dbReference type="PANTHER" id="PTHR43637">
    <property type="entry name" value="UPF0273 PROTEIN TM_0370"/>
    <property type="match status" value="1"/>
</dbReference>
<dbReference type="Gene3D" id="3.40.50.300">
    <property type="entry name" value="P-loop containing nucleotide triphosphate hydrolases"/>
    <property type="match status" value="1"/>
</dbReference>
<dbReference type="CDD" id="cd01124">
    <property type="entry name" value="KaiC-like"/>
    <property type="match status" value="1"/>
</dbReference>